<organism evidence="1 2">
    <name type="scientific">Rhododendron molle</name>
    <name type="common">Chinese azalea</name>
    <name type="synonym">Azalea mollis</name>
    <dbReference type="NCBI Taxonomy" id="49168"/>
    <lineage>
        <taxon>Eukaryota</taxon>
        <taxon>Viridiplantae</taxon>
        <taxon>Streptophyta</taxon>
        <taxon>Embryophyta</taxon>
        <taxon>Tracheophyta</taxon>
        <taxon>Spermatophyta</taxon>
        <taxon>Magnoliopsida</taxon>
        <taxon>eudicotyledons</taxon>
        <taxon>Gunneridae</taxon>
        <taxon>Pentapetalae</taxon>
        <taxon>asterids</taxon>
        <taxon>Ericales</taxon>
        <taxon>Ericaceae</taxon>
        <taxon>Ericoideae</taxon>
        <taxon>Rhodoreae</taxon>
        <taxon>Rhododendron</taxon>
    </lineage>
</organism>
<comment type="caution">
    <text evidence="1">The sequence shown here is derived from an EMBL/GenBank/DDBJ whole genome shotgun (WGS) entry which is preliminary data.</text>
</comment>
<evidence type="ECO:0000313" key="2">
    <source>
        <dbReference type="Proteomes" id="UP001062846"/>
    </source>
</evidence>
<proteinExistence type="predicted"/>
<keyword evidence="2" id="KW-1185">Reference proteome</keyword>
<gene>
    <name evidence="1" type="ORF">RHMOL_Rhmol12G0034900</name>
</gene>
<protein>
    <submittedName>
        <fullName evidence="1">Uncharacterized protein</fullName>
    </submittedName>
</protein>
<name>A0ACC0LEE2_RHOML</name>
<sequence length="125" mass="13799">MCASSSLMAEIWALRDGLTLAKESNLHNLEVEVDARGVIPLLNDVNAKNHPLRNILLDCRSLMLELDVVAIKHIYREANRCANVLANDAPVSVGDFHVYPFIPSCIATLLYADLSKVAYPRLVNA</sequence>
<evidence type="ECO:0000313" key="1">
    <source>
        <dbReference type="EMBL" id="KAI8526906.1"/>
    </source>
</evidence>
<dbReference type="EMBL" id="CM046399">
    <property type="protein sequence ID" value="KAI8526906.1"/>
    <property type="molecule type" value="Genomic_DNA"/>
</dbReference>
<reference evidence="1" key="1">
    <citation type="submission" date="2022-02" db="EMBL/GenBank/DDBJ databases">
        <title>Plant Genome Project.</title>
        <authorList>
            <person name="Zhang R.-G."/>
        </authorList>
    </citation>
    <scope>NUCLEOTIDE SEQUENCE</scope>
    <source>
        <strain evidence="1">AT1</strain>
    </source>
</reference>
<dbReference type="Proteomes" id="UP001062846">
    <property type="component" value="Chromosome 12"/>
</dbReference>
<accession>A0ACC0LEE2</accession>